<accession>A0A7X5TVD2</accession>
<dbReference type="Gene3D" id="3.30.360.10">
    <property type="entry name" value="Dihydrodipicolinate Reductase, domain 2"/>
    <property type="match status" value="1"/>
</dbReference>
<dbReference type="InterPro" id="IPR051450">
    <property type="entry name" value="Gfo/Idh/MocA_Oxidoreductases"/>
</dbReference>
<dbReference type="Pfam" id="PF22725">
    <property type="entry name" value="GFO_IDH_MocA_C3"/>
    <property type="match status" value="1"/>
</dbReference>
<dbReference type="AlphaFoldDB" id="A0A7X5TVD2"/>
<dbReference type="Gene3D" id="3.40.50.720">
    <property type="entry name" value="NAD(P)-binding Rossmann-like Domain"/>
    <property type="match status" value="1"/>
</dbReference>
<organism evidence="4 5">
    <name type="scientific">Lysinibacter cavernae</name>
    <dbReference type="NCBI Taxonomy" id="1640652"/>
    <lineage>
        <taxon>Bacteria</taxon>
        <taxon>Bacillati</taxon>
        <taxon>Actinomycetota</taxon>
        <taxon>Actinomycetes</taxon>
        <taxon>Micrococcales</taxon>
        <taxon>Microbacteriaceae</taxon>
        <taxon>Lysinibacter</taxon>
    </lineage>
</organism>
<comment type="caution">
    <text evidence="4">The sequence shown here is derived from an EMBL/GenBank/DDBJ whole genome shotgun (WGS) entry which is preliminary data.</text>
</comment>
<dbReference type="PANTHER" id="PTHR43377:SF1">
    <property type="entry name" value="BILIVERDIN REDUCTASE A"/>
    <property type="match status" value="1"/>
</dbReference>
<evidence type="ECO:0000313" key="4">
    <source>
        <dbReference type="EMBL" id="NIH54802.1"/>
    </source>
</evidence>
<dbReference type="Proteomes" id="UP000541033">
    <property type="component" value="Unassembled WGS sequence"/>
</dbReference>
<keyword evidence="5" id="KW-1185">Reference proteome</keyword>
<evidence type="ECO:0000259" key="2">
    <source>
        <dbReference type="Pfam" id="PF01408"/>
    </source>
</evidence>
<dbReference type="InterPro" id="IPR000683">
    <property type="entry name" value="Gfo/Idh/MocA-like_OxRdtase_N"/>
</dbReference>
<evidence type="ECO:0000313" key="5">
    <source>
        <dbReference type="Proteomes" id="UP000541033"/>
    </source>
</evidence>
<dbReference type="EMBL" id="JAAMOX010000002">
    <property type="protein sequence ID" value="NIH54802.1"/>
    <property type="molecule type" value="Genomic_DNA"/>
</dbReference>
<dbReference type="SUPFAM" id="SSF55347">
    <property type="entry name" value="Glyceraldehyde-3-phosphate dehydrogenase-like, C-terminal domain"/>
    <property type="match status" value="1"/>
</dbReference>
<keyword evidence="1" id="KW-0520">NAD</keyword>
<feature type="domain" description="Gfo/Idh/MocA-like oxidoreductase N-terminal" evidence="2">
    <location>
        <begin position="5"/>
        <end position="120"/>
    </location>
</feature>
<evidence type="ECO:0000259" key="3">
    <source>
        <dbReference type="Pfam" id="PF22725"/>
    </source>
</evidence>
<proteinExistence type="predicted"/>
<dbReference type="Pfam" id="PF01408">
    <property type="entry name" value="GFO_IDH_MocA"/>
    <property type="match status" value="1"/>
</dbReference>
<dbReference type="InterPro" id="IPR036291">
    <property type="entry name" value="NAD(P)-bd_dom_sf"/>
</dbReference>
<dbReference type="PANTHER" id="PTHR43377">
    <property type="entry name" value="BILIVERDIN REDUCTASE A"/>
    <property type="match status" value="1"/>
</dbReference>
<gene>
    <name evidence="4" type="ORF">FHX76_002698</name>
</gene>
<protein>
    <submittedName>
        <fullName evidence="4">Putative dehydrogenase</fullName>
    </submittedName>
</protein>
<reference evidence="4 5" key="1">
    <citation type="submission" date="2020-02" db="EMBL/GenBank/DDBJ databases">
        <title>Sequencing the genomes of 1000 actinobacteria strains.</title>
        <authorList>
            <person name="Klenk H.-P."/>
        </authorList>
    </citation>
    <scope>NUCLEOTIDE SEQUENCE [LARGE SCALE GENOMIC DNA]</scope>
    <source>
        <strain evidence="4 5">DSM 27960</strain>
    </source>
</reference>
<dbReference type="SUPFAM" id="SSF51735">
    <property type="entry name" value="NAD(P)-binding Rossmann-fold domains"/>
    <property type="match status" value="1"/>
</dbReference>
<dbReference type="GO" id="GO:0000166">
    <property type="term" value="F:nucleotide binding"/>
    <property type="evidence" value="ECO:0007669"/>
    <property type="project" value="InterPro"/>
</dbReference>
<evidence type="ECO:0000256" key="1">
    <source>
        <dbReference type="ARBA" id="ARBA00023027"/>
    </source>
</evidence>
<sequence length="323" mass="34321">MSSAVRVIVVGAGDFGARHVRAVSLLPEFELVGVADRDRSRAEACAEAFGGRPFGGLDEALDAVAADAVIIATPPGAHVGDLLLATSRGLPCLTEKPIVATSGDVAAVEVLPDEQRALVFPAHVSRFLPGFARLVEELGASPVRYLRALRRVPRERLDLHGEVHPAMSAMIHDIDLVRALIPAQLRSVTSSQVWSDDRRPFPQTVSAQLLFEGGALAVIDTSWTMPHARQYIDARLEVATDDTFATVSLPGGGLVVEGVDGDTVPDIELEGEAYGIPVGALATELRQFAAVVSGRADRFAVTCDDALWSIRVALEIAGQQPSR</sequence>
<dbReference type="RefSeq" id="WP_167151359.1">
    <property type="nucleotide sequence ID" value="NZ_JAAMOX010000002.1"/>
</dbReference>
<name>A0A7X5TVD2_9MICO</name>
<dbReference type="InterPro" id="IPR055170">
    <property type="entry name" value="GFO_IDH_MocA-like_dom"/>
</dbReference>
<feature type="domain" description="GFO/IDH/MocA-like oxidoreductase" evidence="3">
    <location>
        <begin position="166"/>
        <end position="239"/>
    </location>
</feature>